<organism evidence="2 3">
    <name type="scientific">Phytophthora rubi</name>
    <dbReference type="NCBI Taxonomy" id="129364"/>
    <lineage>
        <taxon>Eukaryota</taxon>
        <taxon>Sar</taxon>
        <taxon>Stramenopiles</taxon>
        <taxon>Oomycota</taxon>
        <taxon>Peronosporomycetes</taxon>
        <taxon>Peronosporales</taxon>
        <taxon>Peronosporaceae</taxon>
        <taxon>Phytophthora</taxon>
    </lineage>
</organism>
<proteinExistence type="predicted"/>
<reference evidence="2 3" key="1">
    <citation type="submission" date="2018-09" db="EMBL/GenBank/DDBJ databases">
        <title>Genomic investigation of the strawberry pathogen Phytophthora fragariae indicates pathogenicity is determined by transcriptional variation in three key races.</title>
        <authorList>
            <person name="Adams T.M."/>
            <person name="Armitage A.D."/>
            <person name="Sobczyk M.K."/>
            <person name="Bates H.J."/>
            <person name="Dunwell J.M."/>
            <person name="Nellist C.F."/>
            <person name="Harrison R.J."/>
        </authorList>
    </citation>
    <scope>NUCLEOTIDE SEQUENCE [LARGE SCALE GENOMIC DNA]</scope>
    <source>
        <strain evidence="2 3">SCRP249</strain>
    </source>
</reference>
<accession>A0A6A3LWW1</accession>
<dbReference type="AlphaFoldDB" id="A0A6A3LWW1"/>
<dbReference type="EMBL" id="QXFV01000838">
    <property type="protein sequence ID" value="KAE9024231.1"/>
    <property type="molecule type" value="Genomic_DNA"/>
</dbReference>
<feature type="compositionally biased region" description="Basic and acidic residues" evidence="1">
    <location>
        <begin position="62"/>
        <end position="87"/>
    </location>
</feature>
<evidence type="ECO:0000313" key="3">
    <source>
        <dbReference type="Proteomes" id="UP000429607"/>
    </source>
</evidence>
<evidence type="ECO:0000313" key="2">
    <source>
        <dbReference type="EMBL" id="KAE9024231.1"/>
    </source>
</evidence>
<dbReference type="Proteomes" id="UP000429607">
    <property type="component" value="Unassembled WGS sequence"/>
</dbReference>
<feature type="region of interest" description="Disordered" evidence="1">
    <location>
        <begin position="184"/>
        <end position="209"/>
    </location>
</feature>
<feature type="compositionally biased region" description="Acidic residues" evidence="1">
    <location>
        <begin position="186"/>
        <end position="209"/>
    </location>
</feature>
<evidence type="ECO:0000256" key="1">
    <source>
        <dbReference type="SAM" id="MobiDB-lite"/>
    </source>
</evidence>
<protein>
    <submittedName>
        <fullName evidence="2">Uncharacterized protein</fullName>
    </submittedName>
</protein>
<feature type="compositionally biased region" description="Gly residues" evidence="1">
    <location>
        <begin position="99"/>
        <end position="111"/>
    </location>
</feature>
<comment type="caution">
    <text evidence="2">The sequence shown here is derived from an EMBL/GenBank/DDBJ whole genome shotgun (WGS) entry which is preliminary data.</text>
</comment>
<name>A0A6A3LWW1_9STRA</name>
<sequence length="251" mass="27502">MVAPAGKSPRHTLTEQERQRCLEALLSERHARRIRRAEDKNSSVAQGKQKKATAKKGGQAHDASHGESRVEGCIRTHGDRRASEHRRGQAGSCKRRGCRGQGDYGRGGDGDGTSTRASGADATSSGKPKQRKHRRAVLQDESTSEVETNAGERDDARAEPIPNLQCIIIGDANLMATGAENCTELNSDEDPALPEEPESEEDGDDDEWVEDWTIGELTDEDLDEETMPLPDSVCLTAVRNKKTMSMMKTHR</sequence>
<feature type="compositionally biased region" description="Polar residues" evidence="1">
    <location>
        <begin position="113"/>
        <end position="127"/>
    </location>
</feature>
<feature type="region of interest" description="Disordered" evidence="1">
    <location>
        <begin position="32"/>
        <end position="158"/>
    </location>
</feature>
<gene>
    <name evidence="2" type="ORF">PR001_g12726</name>
</gene>